<dbReference type="AlphaFoldDB" id="A0A498JR15"/>
<accession>A0A498JR15</accession>
<evidence type="ECO:0000313" key="2">
    <source>
        <dbReference type="Proteomes" id="UP000290289"/>
    </source>
</evidence>
<comment type="caution">
    <text evidence="1">The sequence shown here is derived from an EMBL/GenBank/DDBJ whole genome shotgun (WGS) entry which is preliminary data.</text>
</comment>
<proteinExistence type="predicted"/>
<dbReference type="STRING" id="3750.A0A498JR15"/>
<gene>
    <name evidence="1" type="ORF">DVH24_007832</name>
</gene>
<name>A0A498JR15_MALDO</name>
<dbReference type="Proteomes" id="UP000290289">
    <property type="component" value="Chromosome 5"/>
</dbReference>
<dbReference type="EMBL" id="RDQH01000331">
    <property type="protein sequence ID" value="RXH97486.1"/>
    <property type="molecule type" value="Genomic_DNA"/>
</dbReference>
<evidence type="ECO:0000313" key="1">
    <source>
        <dbReference type="EMBL" id="RXH97486.1"/>
    </source>
</evidence>
<keyword evidence="2" id="KW-1185">Reference proteome</keyword>
<organism evidence="1 2">
    <name type="scientific">Malus domestica</name>
    <name type="common">Apple</name>
    <name type="synonym">Pyrus malus</name>
    <dbReference type="NCBI Taxonomy" id="3750"/>
    <lineage>
        <taxon>Eukaryota</taxon>
        <taxon>Viridiplantae</taxon>
        <taxon>Streptophyta</taxon>
        <taxon>Embryophyta</taxon>
        <taxon>Tracheophyta</taxon>
        <taxon>Spermatophyta</taxon>
        <taxon>Magnoliopsida</taxon>
        <taxon>eudicotyledons</taxon>
        <taxon>Gunneridae</taxon>
        <taxon>Pentapetalae</taxon>
        <taxon>rosids</taxon>
        <taxon>fabids</taxon>
        <taxon>Rosales</taxon>
        <taxon>Rosaceae</taxon>
        <taxon>Amygdaloideae</taxon>
        <taxon>Maleae</taxon>
        <taxon>Malus</taxon>
    </lineage>
</organism>
<sequence length="73" mass="8569">MILASFENYMDDVLMRKSTSLESESYVAEMMCQIKKVTYGRIRNKIYGVLLKHVGRTAMVLEHMNIVIRDRQL</sequence>
<reference evidence="1 2" key="1">
    <citation type="submission" date="2018-10" db="EMBL/GenBank/DDBJ databases">
        <title>A high-quality apple genome assembly.</title>
        <authorList>
            <person name="Hu J."/>
        </authorList>
    </citation>
    <scope>NUCLEOTIDE SEQUENCE [LARGE SCALE GENOMIC DNA]</scope>
    <source>
        <strain evidence="2">cv. HFTH1</strain>
        <tissue evidence="1">Young leaf</tissue>
    </source>
</reference>
<protein>
    <submittedName>
        <fullName evidence="1">Uncharacterized protein</fullName>
    </submittedName>
</protein>